<accession>W1PXL7</accession>
<dbReference type="OrthoDB" id="92161at2759"/>
<dbReference type="SUPFAM" id="SSF52317">
    <property type="entry name" value="Class I glutamine amidotransferase-like"/>
    <property type="match status" value="1"/>
</dbReference>
<proteinExistence type="predicted"/>
<name>W1PXL7_AMBTC</name>
<dbReference type="Gene3D" id="3.40.50.880">
    <property type="match status" value="1"/>
</dbReference>
<dbReference type="GO" id="GO:0005829">
    <property type="term" value="C:cytosol"/>
    <property type="evidence" value="ECO:0000318"/>
    <property type="project" value="GO_Central"/>
</dbReference>
<gene>
    <name evidence="1" type="ORF">AMTR_s00025p00234180</name>
</gene>
<organism evidence="1 2">
    <name type="scientific">Amborella trichopoda</name>
    <dbReference type="NCBI Taxonomy" id="13333"/>
    <lineage>
        <taxon>Eukaryota</taxon>
        <taxon>Viridiplantae</taxon>
        <taxon>Streptophyta</taxon>
        <taxon>Embryophyta</taxon>
        <taxon>Tracheophyta</taxon>
        <taxon>Spermatophyta</taxon>
        <taxon>Magnoliopsida</taxon>
        <taxon>Amborellales</taxon>
        <taxon>Amborellaceae</taxon>
        <taxon>Amborella</taxon>
    </lineage>
</organism>
<dbReference type="PANTHER" id="PTHR42695:SF5">
    <property type="entry name" value="GLUTAMINE AMIDOTRANSFERASE YLR126C-RELATED"/>
    <property type="match status" value="1"/>
</dbReference>
<dbReference type="InterPro" id="IPR029062">
    <property type="entry name" value="Class_I_gatase-like"/>
</dbReference>
<evidence type="ECO:0008006" key="3">
    <source>
        <dbReference type="Google" id="ProtNLM"/>
    </source>
</evidence>
<dbReference type="AlphaFoldDB" id="W1PXL7"/>
<dbReference type="STRING" id="13333.W1PXL7"/>
<dbReference type="InterPro" id="IPR044992">
    <property type="entry name" value="ChyE-like"/>
</dbReference>
<evidence type="ECO:0000313" key="1">
    <source>
        <dbReference type="EMBL" id="ERN12631.1"/>
    </source>
</evidence>
<reference evidence="2" key="1">
    <citation type="journal article" date="2013" name="Science">
        <title>The Amborella genome and the evolution of flowering plants.</title>
        <authorList>
            <consortium name="Amborella Genome Project"/>
        </authorList>
    </citation>
    <scope>NUCLEOTIDE SEQUENCE [LARGE SCALE GENOMIC DNA]</scope>
</reference>
<keyword evidence="2" id="KW-1185">Reference proteome</keyword>
<dbReference type="Proteomes" id="UP000017836">
    <property type="component" value="Unassembled WGS sequence"/>
</dbReference>
<dbReference type="PANTHER" id="PTHR42695">
    <property type="entry name" value="GLUTAMINE AMIDOTRANSFERASE YLR126C-RELATED"/>
    <property type="match status" value="1"/>
</dbReference>
<dbReference type="HOGENOM" id="CLU_1604944_0_0_1"/>
<protein>
    <recommendedName>
        <fullName evidence="3">Glutamine amidotransferase domain-containing protein</fullName>
    </recommendedName>
</protein>
<evidence type="ECO:0000313" key="2">
    <source>
        <dbReference type="Proteomes" id="UP000017836"/>
    </source>
</evidence>
<dbReference type="Gramene" id="ERN12631">
    <property type="protein sequence ID" value="ERN12631"/>
    <property type="gene ID" value="AMTR_s00025p00234180"/>
</dbReference>
<sequence length="166" mass="18711">MLASFSILEPKFNPNARFYISGVYNFIEEFGFVEGMSDPCPMKFGLLVPGLLNSHFADRHGTSIEIFKRFLKEAAEVWDSFLVVNGDFCFFDSIDECTGFVITGNASDAHCNDSWNLQICQALKHLHHLEKMILGICFGHQYSTLIKPNYSNSARGDRLPGPSRSF</sequence>
<dbReference type="eggNOG" id="KOG3179">
    <property type="taxonomic scope" value="Eukaryota"/>
</dbReference>
<dbReference type="EMBL" id="KI392614">
    <property type="protein sequence ID" value="ERN12631.1"/>
    <property type="molecule type" value="Genomic_DNA"/>
</dbReference>